<organism evidence="2">
    <name type="scientific">Candidatus Kentrum sp. MB</name>
    <dbReference type="NCBI Taxonomy" id="2138164"/>
    <lineage>
        <taxon>Bacteria</taxon>
        <taxon>Pseudomonadati</taxon>
        <taxon>Pseudomonadota</taxon>
        <taxon>Gammaproteobacteria</taxon>
        <taxon>Candidatus Kentrum</taxon>
    </lineage>
</organism>
<dbReference type="SUPFAM" id="SSF53335">
    <property type="entry name" value="S-adenosyl-L-methionine-dependent methyltransferases"/>
    <property type="match status" value="1"/>
</dbReference>
<name>A0A450XGM7_9GAMM</name>
<proteinExistence type="predicted"/>
<sequence length="389" mass="43188">MKSPNRSNPGKCPACGFASTHLVDWEFSGLGDSIFNYTAHFNTCSTCGLVYIHNIDDKLLETFYTEECGYFAKAHFEVTAPANREKFAFYGKVLAEQGIRNVDMVDVGCGRGGFVTWLVQSGWNGVCCGVDVDARSMPIDSEMDKGPLFLDGDALNLPLDNRSSDLLTYFHVLEHIHDTHGLLREAARVLKPDGYILIEVPDAENYSARPIGSAFWISIREHIHHFTANALVFALNSQGFSVQTVLRQTLPTPEFSYPSLMILARKTHASRISQSPAHMDVSQFVLASKTALRTQAEQVNRLADGKQLSIWGCSAELFSLLPLLDIQKMRICDSSQLKQTTHVRGLPIEDPTSLPMEGSLVVAPYLYGAEIKRAALRLGWPEASIYRLQ</sequence>
<accession>A0A450XGM7</accession>
<dbReference type="EMBL" id="CAADFQ010000006">
    <property type="protein sequence ID" value="VFK28457.1"/>
    <property type="molecule type" value="Genomic_DNA"/>
</dbReference>
<dbReference type="PANTHER" id="PTHR43861:SF6">
    <property type="entry name" value="METHYLTRANSFERASE TYPE 11"/>
    <property type="match status" value="1"/>
</dbReference>
<evidence type="ECO:0000313" key="1">
    <source>
        <dbReference type="EMBL" id="VFK23327.1"/>
    </source>
</evidence>
<evidence type="ECO:0000313" key="2">
    <source>
        <dbReference type="EMBL" id="VFK28457.1"/>
    </source>
</evidence>
<dbReference type="EMBL" id="CAADFO010000004">
    <property type="protein sequence ID" value="VFK23327.1"/>
    <property type="molecule type" value="Genomic_DNA"/>
</dbReference>
<protein>
    <submittedName>
        <fullName evidence="2">Methyltransferase domain-containing protein</fullName>
    </submittedName>
</protein>
<keyword evidence="2" id="KW-0808">Transferase</keyword>
<dbReference type="InterPro" id="IPR029063">
    <property type="entry name" value="SAM-dependent_MTases_sf"/>
</dbReference>
<dbReference type="GO" id="GO:0008168">
    <property type="term" value="F:methyltransferase activity"/>
    <property type="evidence" value="ECO:0007669"/>
    <property type="project" value="UniProtKB-KW"/>
</dbReference>
<gene>
    <name evidence="1" type="ORF">BECKMB1821G_GA0114241_100466</name>
    <name evidence="3" type="ORF">BECKMB1821H_GA0114242_100282</name>
    <name evidence="2" type="ORF">BECKMB1821I_GA0114274_100664</name>
</gene>
<dbReference type="EMBL" id="CAADGH010000002">
    <property type="protein sequence ID" value="VFK74261.1"/>
    <property type="molecule type" value="Genomic_DNA"/>
</dbReference>
<dbReference type="PANTHER" id="PTHR43861">
    <property type="entry name" value="TRANS-ACONITATE 2-METHYLTRANSFERASE-RELATED"/>
    <property type="match status" value="1"/>
</dbReference>
<dbReference type="CDD" id="cd02440">
    <property type="entry name" value="AdoMet_MTases"/>
    <property type="match status" value="1"/>
</dbReference>
<keyword evidence="2" id="KW-0489">Methyltransferase</keyword>
<evidence type="ECO:0000313" key="3">
    <source>
        <dbReference type="EMBL" id="VFK74261.1"/>
    </source>
</evidence>
<reference evidence="2" key="1">
    <citation type="submission" date="2019-02" db="EMBL/GenBank/DDBJ databases">
        <authorList>
            <person name="Gruber-Vodicka R. H."/>
            <person name="Seah K. B. B."/>
        </authorList>
    </citation>
    <scope>NUCLEOTIDE SEQUENCE</scope>
    <source>
        <strain evidence="1">BECK_BZ197</strain>
        <strain evidence="3">BECK_BZ198</strain>
        <strain evidence="2">BECK_BZ199</strain>
    </source>
</reference>
<dbReference type="Gene3D" id="3.40.50.150">
    <property type="entry name" value="Vaccinia Virus protein VP39"/>
    <property type="match status" value="1"/>
</dbReference>
<dbReference type="AlphaFoldDB" id="A0A450XGM7"/>
<dbReference type="GO" id="GO:0032259">
    <property type="term" value="P:methylation"/>
    <property type="evidence" value="ECO:0007669"/>
    <property type="project" value="UniProtKB-KW"/>
</dbReference>
<dbReference type="Pfam" id="PF13489">
    <property type="entry name" value="Methyltransf_23"/>
    <property type="match status" value="1"/>
</dbReference>